<evidence type="ECO:0000313" key="3">
    <source>
        <dbReference type="Proteomes" id="UP000254502"/>
    </source>
</evidence>
<evidence type="ECO:0000256" key="1">
    <source>
        <dbReference type="ARBA" id="ARBA00023002"/>
    </source>
</evidence>
<dbReference type="PANTHER" id="PTHR43170:SF5">
    <property type="entry name" value="GMP REDUCTASE"/>
    <property type="match status" value="1"/>
</dbReference>
<accession>A0A380DY29</accession>
<reference evidence="2 3" key="1">
    <citation type="submission" date="2018-06" db="EMBL/GenBank/DDBJ databases">
        <authorList>
            <consortium name="Pathogen Informatics"/>
            <person name="Doyle S."/>
        </authorList>
    </citation>
    <scope>NUCLEOTIDE SEQUENCE [LARGE SCALE GENOMIC DNA]</scope>
    <source>
        <strain evidence="2 3">NCTC5664</strain>
    </source>
</reference>
<organism evidence="2 3">
    <name type="scientific">Staphylococcus aureus</name>
    <dbReference type="NCBI Taxonomy" id="1280"/>
    <lineage>
        <taxon>Bacteria</taxon>
        <taxon>Bacillati</taxon>
        <taxon>Bacillota</taxon>
        <taxon>Bacilli</taxon>
        <taxon>Bacillales</taxon>
        <taxon>Staphylococcaceae</taxon>
        <taxon>Staphylococcus</taxon>
    </lineage>
</organism>
<dbReference type="EMBL" id="UHAQ01000003">
    <property type="protein sequence ID" value="SUK81351.1"/>
    <property type="molecule type" value="Genomic_DNA"/>
</dbReference>
<gene>
    <name evidence="2" type="primary">guaC_2</name>
    <name evidence="2" type="ORF">NCTC5664_02097</name>
</gene>
<dbReference type="GO" id="GO:0005829">
    <property type="term" value="C:cytosol"/>
    <property type="evidence" value="ECO:0007669"/>
    <property type="project" value="TreeGrafter"/>
</dbReference>
<name>A0A380DY29_STAAU</name>
<dbReference type="AlphaFoldDB" id="A0A380DY29"/>
<dbReference type="EC" id="1.7.1.7" evidence="2"/>
<dbReference type="SUPFAM" id="SSF51412">
    <property type="entry name" value="Inosine monophosphate dehydrogenase (IMPDH)"/>
    <property type="match status" value="1"/>
</dbReference>
<dbReference type="Proteomes" id="UP000254502">
    <property type="component" value="Unassembled WGS sequence"/>
</dbReference>
<dbReference type="PANTHER" id="PTHR43170">
    <property type="entry name" value="GMP REDUCTASE"/>
    <property type="match status" value="1"/>
</dbReference>
<proteinExistence type="predicted"/>
<keyword evidence="1 2" id="KW-0560">Oxidoreductase</keyword>
<evidence type="ECO:0000313" key="2">
    <source>
        <dbReference type="EMBL" id="SUK81351.1"/>
    </source>
</evidence>
<sequence>MKIFDYEDIQLIPNKCIVESRSECDTTIQFGPKKFKLPVVPANMQTVMNEKLAKWFAENDYFYIMHRFDEEARILL</sequence>
<protein>
    <submittedName>
        <fullName evidence="2">Putative GMP reductase</fullName>
        <ecNumber evidence="2">1.7.1.7</ecNumber>
    </submittedName>
</protein>
<dbReference type="InterPro" id="IPR050139">
    <property type="entry name" value="GMP_reductase"/>
</dbReference>
<dbReference type="GO" id="GO:0003920">
    <property type="term" value="F:GMP reductase activity"/>
    <property type="evidence" value="ECO:0007669"/>
    <property type="project" value="UniProtKB-EC"/>
</dbReference>
<dbReference type="Gene3D" id="3.20.20.70">
    <property type="entry name" value="Aldolase class I"/>
    <property type="match status" value="1"/>
</dbReference>
<dbReference type="InterPro" id="IPR013785">
    <property type="entry name" value="Aldolase_TIM"/>
</dbReference>